<feature type="transmembrane region" description="Helical" evidence="6">
    <location>
        <begin position="160"/>
        <end position="177"/>
    </location>
</feature>
<dbReference type="Gene3D" id="1.20.1250.20">
    <property type="entry name" value="MFS general substrate transporter like domains"/>
    <property type="match status" value="2"/>
</dbReference>
<dbReference type="InterPro" id="IPR051717">
    <property type="entry name" value="MFS_MFSD6"/>
</dbReference>
<sequence>METNTTAATARTEDPKYTQNHKYYYPVLLALVFFLYAPDCIVTAYFVKFLEGVLHFSKPQISTITAFGPIVALAAQAFWTRRANSARCQNDVLQLTTVGTIVLTLTYLFHTRVPQSVLFFYVFAVTVLMNFFRTATTFLCDSITLTCLDRAQRPFGPVRLMGSIGWATASIVCSRLLDGHFGRFPVIVAVLFGLLLCAEAFLPKVRSEAAPKQRGNTWRFIRRKSVFPYVVYIMTFMLGWTLSGTFFFLYYESLGGSASNYGVYQMLITLVEIPVLYNADRILNRFGPAKVLAFAAVVVAARNLYQSLIPSWEWAFAAVLINGFTVLPLFVLPKYMMSVAGPGEKTTGQMVNTTAQILFRSLGSLLSGFIIKYLFGDVIRPIMWVSVVSLLTGAVYILIADKKAAQSQQEFSK</sequence>
<dbReference type="PANTHER" id="PTHR16172">
    <property type="entry name" value="MAJOR FACILITATOR SUPERFAMILY DOMAIN-CONTAINING PROTEIN 6-LIKE"/>
    <property type="match status" value="1"/>
</dbReference>
<feature type="transmembrane region" description="Helical" evidence="6">
    <location>
        <begin position="262"/>
        <end position="279"/>
    </location>
</feature>
<feature type="transmembrane region" description="Helical" evidence="6">
    <location>
        <begin position="116"/>
        <end position="139"/>
    </location>
</feature>
<evidence type="ECO:0000256" key="5">
    <source>
        <dbReference type="ARBA" id="ARBA00023136"/>
    </source>
</evidence>
<accession>A0A926DEU6</accession>
<dbReference type="AlphaFoldDB" id="A0A926DEU6"/>
<dbReference type="GO" id="GO:0016020">
    <property type="term" value="C:membrane"/>
    <property type="evidence" value="ECO:0007669"/>
    <property type="project" value="UniProtKB-SubCell"/>
</dbReference>
<feature type="transmembrane region" description="Helical" evidence="6">
    <location>
        <begin position="92"/>
        <end position="110"/>
    </location>
</feature>
<dbReference type="Proteomes" id="UP000620366">
    <property type="component" value="Unassembled WGS sequence"/>
</dbReference>
<reference evidence="8" key="1">
    <citation type="submission" date="2020-08" db="EMBL/GenBank/DDBJ databases">
        <title>Genome public.</title>
        <authorList>
            <person name="Liu C."/>
            <person name="Sun Q."/>
        </authorList>
    </citation>
    <scope>NUCLEOTIDE SEQUENCE</scope>
    <source>
        <strain evidence="8">BX7</strain>
    </source>
</reference>
<feature type="transmembrane region" description="Helical" evidence="6">
    <location>
        <begin position="23"/>
        <end position="47"/>
    </location>
</feature>
<feature type="domain" description="Major facilitator superfamily associated" evidence="7">
    <location>
        <begin position="30"/>
        <end position="372"/>
    </location>
</feature>
<dbReference type="InterPro" id="IPR024989">
    <property type="entry name" value="MFS_assoc_dom"/>
</dbReference>
<gene>
    <name evidence="8" type="ORF">H8695_07605</name>
</gene>
<feature type="transmembrane region" description="Helical" evidence="6">
    <location>
        <begin position="381"/>
        <end position="399"/>
    </location>
</feature>
<feature type="transmembrane region" description="Helical" evidence="6">
    <location>
        <begin position="226"/>
        <end position="250"/>
    </location>
</feature>
<feature type="transmembrane region" description="Helical" evidence="6">
    <location>
        <begin position="357"/>
        <end position="375"/>
    </location>
</feature>
<dbReference type="Pfam" id="PF12832">
    <property type="entry name" value="MFS_1_like"/>
    <property type="match status" value="1"/>
</dbReference>
<keyword evidence="4 6" id="KW-1133">Transmembrane helix</keyword>
<feature type="transmembrane region" description="Helical" evidence="6">
    <location>
        <begin position="314"/>
        <end position="336"/>
    </location>
</feature>
<evidence type="ECO:0000256" key="6">
    <source>
        <dbReference type="SAM" id="Phobius"/>
    </source>
</evidence>
<name>A0A926DEU6_9FIRM</name>
<evidence type="ECO:0000313" key="9">
    <source>
        <dbReference type="Proteomes" id="UP000620366"/>
    </source>
</evidence>
<evidence type="ECO:0000256" key="3">
    <source>
        <dbReference type="ARBA" id="ARBA00022692"/>
    </source>
</evidence>
<organism evidence="8 9">
    <name type="scientific">Feifania hominis</name>
    <dbReference type="NCBI Taxonomy" id="2763660"/>
    <lineage>
        <taxon>Bacteria</taxon>
        <taxon>Bacillati</taxon>
        <taxon>Bacillota</taxon>
        <taxon>Clostridia</taxon>
        <taxon>Eubacteriales</taxon>
        <taxon>Feifaniaceae</taxon>
        <taxon>Feifania</taxon>
    </lineage>
</organism>
<evidence type="ECO:0000313" key="8">
    <source>
        <dbReference type="EMBL" id="MBC8536547.1"/>
    </source>
</evidence>
<dbReference type="RefSeq" id="WP_249300389.1">
    <property type="nucleotide sequence ID" value="NZ_JACRSP010000003.1"/>
</dbReference>
<proteinExistence type="inferred from homology"/>
<evidence type="ECO:0000256" key="4">
    <source>
        <dbReference type="ARBA" id="ARBA00022989"/>
    </source>
</evidence>
<keyword evidence="3 6" id="KW-0812">Transmembrane</keyword>
<evidence type="ECO:0000256" key="1">
    <source>
        <dbReference type="ARBA" id="ARBA00004141"/>
    </source>
</evidence>
<keyword evidence="9" id="KW-1185">Reference proteome</keyword>
<protein>
    <submittedName>
        <fullName evidence="8">MFS transporter</fullName>
    </submittedName>
</protein>
<feature type="transmembrane region" description="Helical" evidence="6">
    <location>
        <begin position="291"/>
        <end position="308"/>
    </location>
</feature>
<keyword evidence="5 6" id="KW-0472">Membrane</keyword>
<feature type="transmembrane region" description="Helical" evidence="6">
    <location>
        <begin position="59"/>
        <end position="80"/>
    </location>
</feature>
<comment type="caution">
    <text evidence="8">The sequence shown here is derived from an EMBL/GenBank/DDBJ whole genome shotgun (WGS) entry which is preliminary data.</text>
</comment>
<comment type="subcellular location">
    <subcellularLocation>
        <location evidence="1">Membrane</location>
        <topology evidence="1">Multi-pass membrane protein</topology>
    </subcellularLocation>
</comment>
<evidence type="ECO:0000259" key="7">
    <source>
        <dbReference type="Pfam" id="PF12832"/>
    </source>
</evidence>
<dbReference type="EMBL" id="JACRSP010000003">
    <property type="protein sequence ID" value="MBC8536547.1"/>
    <property type="molecule type" value="Genomic_DNA"/>
</dbReference>
<dbReference type="PANTHER" id="PTHR16172:SF41">
    <property type="entry name" value="MAJOR FACILITATOR SUPERFAMILY DOMAIN-CONTAINING PROTEIN 6-LIKE"/>
    <property type="match status" value="1"/>
</dbReference>
<feature type="transmembrane region" description="Helical" evidence="6">
    <location>
        <begin position="183"/>
        <end position="205"/>
    </location>
</feature>
<evidence type="ECO:0000256" key="2">
    <source>
        <dbReference type="ARBA" id="ARBA00005241"/>
    </source>
</evidence>
<dbReference type="InterPro" id="IPR036259">
    <property type="entry name" value="MFS_trans_sf"/>
</dbReference>
<comment type="similarity">
    <text evidence="2">Belongs to the major facilitator superfamily. MFSD6 family.</text>
</comment>
<dbReference type="SUPFAM" id="SSF103473">
    <property type="entry name" value="MFS general substrate transporter"/>
    <property type="match status" value="1"/>
</dbReference>